<gene>
    <name evidence="11" type="ORF">CKAN_00054100</name>
</gene>
<proteinExistence type="inferred from homology"/>
<protein>
    <submittedName>
        <fullName evidence="11">Leishmanolysin</fullName>
    </submittedName>
</protein>
<evidence type="ECO:0000256" key="1">
    <source>
        <dbReference type="ARBA" id="ARBA00005860"/>
    </source>
</evidence>
<keyword evidence="9" id="KW-1015">Disulfide bond</keyword>
<dbReference type="FunFam" id="2.30.34.10:FF:000001">
    <property type="entry name" value="leishmanolysin-like isoform X2"/>
    <property type="match status" value="1"/>
</dbReference>
<evidence type="ECO:0000256" key="5">
    <source>
        <dbReference type="ARBA" id="ARBA00022833"/>
    </source>
</evidence>
<reference evidence="11 12" key="1">
    <citation type="journal article" date="2019" name="Nat. Plants">
        <title>Stout camphor tree genome fills gaps in understanding of flowering plant genome evolution.</title>
        <authorList>
            <person name="Chaw S.M."/>
            <person name="Liu Y.C."/>
            <person name="Wu Y.W."/>
            <person name="Wang H.Y."/>
            <person name="Lin C.I."/>
            <person name="Wu C.S."/>
            <person name="Ke H.M."/>
            <person name="Chang L.Y."/>
            <person name="Hsu C.Y."/>
            <person name="Yang H.T."/>
            <person name="Sudianto E."/>
            <person name="Hsu M.H."/>
            <person name="Wu K.P."/>
            <person name="Wang L.N."/>
            <person name="Leebens-Mack J.H."/>
            <person name="Tsai I.J."/>
        </authorList>
    </citation>
    <scope>NUCLEOTIDE SEQUENCE [LARGE SCALE GENOMIC DNA]</scope>
    <source>
        <strain evidence="12">cv. Chaw 1501</strain>
        <tissue evidence="11">Young leaves</tissue>
    </source>
</reference>
<keyword evidence="12" id="KW-1185">Reference proteome</keyword>
<evidence type="ECO:0000256" key="3">
    <source>
        <dbReference type="ARBA" id="ARBA00022723"/>
    </source>
</evidence>
<dbReference type="FunFam" id="3.90.132.10:FF:000001">
    <property type="entry name" value="leishmanolysin-like peptidase isoform X2"/>
    <property type="match status" value="1"/>
</dbReference>
<feature type="active site" evidence="7">
    <location>
        <position position="294"/>
    </location>
</feature>
<dbReference type="Gene3D" id="3.10.170.20">
    <property type="match status" value="1"/>
</dbReference>
<feature type="disulfide bond" evidence="9">
    <location>
        <begin position="735"/>
        <end position="744"/>
    </location>
</feature>
<feature type="binding site" evidence="8">
    <location>
        <position position="293"/>
    </location>
    <ligand>
        <name>Zn(2+)</name>
        <dbReference type="ChEBI" id="CHEBI:29105"/>
        <note>catalytic</note>
    </ligand>
</feature>
<feature type="binding site" evidence="8">
    <location>
        <position position="373"/>
    </location>
    <ligand>
        <name>Zn(2+)</name>
        <dbReference type="ChEBI" id="CHEBI:29105"/>
        <note>catalytic</note>
    </ligand>
</feature>
<dbReference type="PANTHER" id="PTHR10942:SF0">
    <property type="entry name" value="LEISHMANOLYSIN-LIKE PEPTIDASE"/>
    <property type="match status" value="1"/>
</dbReference>
<keyword evidence="3 8" id="KW-0479">Metal-binding</keyword>
<sequence length="923" mass="102928">MERKASRRFRKWVDLGAALVEVLFLLICIEGTEAKSQERHLHWHGSELGGNHILSHSCIHDQILDQRRRPGRKEYSVSPQVYKEANYLETHQRKGRTLLGVSQLLELQKDVREPIRIFLNYDAVGHSHDRDCRSVGDVVKLGEPPVTSVPGLPACNPHGDPPVYGDCWYNCTLEDISEEDKKHRLRKALGQTVDWFKRALAVEPVKGNLRLSGYSACGQDGGVQLPREYVEEGVADADLVLLVTTRPTTGNTLAWAVACERDQWGRAIAGHVNVAPRHLTAEAETLLSATLIHEVMHVLGFDPHAFAHFRDERKRRRNQVTIQTTDEKLGRMVTRVVLPRVVMHARYHYGAFSENFTGLELEDGGGRGTSGSHWEKRLLMNEIMTGSVDTRSVVSKMTLALLEDSGWYQANYSMADRLDWGHNQGTEFVTSPCNQWKGAYHCNTTQLSGCTYNREAEGYCPIVSYSGDLPQWARYFPQANKGILICSFAIYLDSQVHGCVEIAPDQRLSDYSENGWLSILLFTQGEVEIKNPNRPIKVASHHWLIIARISLLILMVHVRTQTVHEHLTKCWGKCEEVVQGQKQHQSWIFACSYQPQHQLMMFIYLHRCMASSLVRTGFVRGSMTQGNGCYQHRCINNSLEVAVDGIWKVCPEAGGPVQFPAFNGELICPAYHELCGNLQVPIYGQCPSSCNFNGDCIDGKCDCFLGFQGHDCNQRSCSNNCGGHGKCSSNGICECENGWTGIDCSTAVCDEQCSLHGGVCDNGVCEFRCSDYAGYTCQNSSMLFPSLSVCGDVLDRDAAGQHCAPSELSILQQLEAAVVMPNYNRLIPGSRSLFSILDNGYCAAAAKRLACWISIQRCDKDGDNRLRVCHSACRSYNAACGAFLDCSDQTLFSSEEEGLGQCTGYGETRPWWLRGIKSLYSSS</sequence>
<evidence type="ECO:0000313" key="12">
    <source>
        <dbReference type="Proteomes" id="UP000283530"/>
    </source>
</evidence>
<evidence type="ECO:0000256" key="9">
    <source>
        <dbReference type="PROSITE-ProRule" id="PRU00076"/>
    </source>
</evidence>
<dbReference type="PANTHER" id="PTHR10942">
    <property type="entry name" value="LEISHMANOLYSIN-LIKE PEPTIDASE"/>
    <property type="match status" value="1"/>
</dbReference>
<dbReference type="OrthoDB" id="527990at2759"/>
<feature type="disulfide bond" evidence="9">
    <location>
        <begin position="717"/>
        <end position="727"/>
    </location>
</feature>
<comment type="cofactor">
    <cofactor evidence="8">
        <name>Zn(2+)</name>
        <dbReference type="ChEBI" id="CHEBI:29105"/>
    </cofactor>
    <text evidence="8">Binds 1 zinc ion per subunit.</text>
</comment>
<dbReference type="Gene3D" id="3.90.132.10">
    <property type="entry name" value="Leishmanolysin , domain 2"/>
    <property type="match status" value="1"/>
</dbReference>
<dbReference type="STRING" id="337451.A0A3S3M9E1"/>
<dbReference type="PROSITE" id="PS50026">
    <property type="entry name" value="EGF_3"/>
    <property type="match status" value="1"/>
</dbReference>
<dbReference type="Pfam" id="PF23106">
    <property type="entry name" value="EGF_Teneurin"/>
    <property type="match status" value="2"/>
</dbReference>
<dbReference type="PRINTS" id="PR00782">
    <property type="entry name" value="LSHMANOLYSIN"/>
</dbReference>
<feature type="domain" description="EGF-like" evidence="10">
    <location>
        <begin position="713"/>
        <end position="745"/>
    </location>
</feature>
<dbReference type="EMBL" id="QPKB01000001">
    <property type="protein sequence ID" value="RWR72327.1"/>
    <property type="molecule type" value="Genomic_DNA"/>
</dbReference>
<organism evidence="11 12">
    <name type="scientific">Cinnamomum micranthum f. kanehirae</name>
    <dbReference type="NCBI Taxonomy" id="337451"/>
    <lineage>
        <taxon>Eukaryota</taxon>
        <taxon>Viridiplantae</taxon>
        <taxon>Streptophyta</taxon>
        <taxon>Embryophyta</taxon>
        <taxon>Tracheophyta</taxon>
        <taxon>Spermatophyta</taxon>
        <taxon>Magnoliopsida</taxon>
        <taxon>Magnoliidae</taxon>
        <taxon>Laurales</taxon>
        <taxon>Lauraceae</taxon>
        <taxon>Cinnamomum</taxon>
    </lineage>
</organism>
<dbReference type="AlphaFoldDB" id="A0A3S3M9E1"/>
<evidence type="ECO:0000256" key="8">
    <source>
        <dbReference type="PIRSR" id="PIRSR601577-2"/>
    </source>
</evidence>
<dbReference type="SUPFAM" id="SSF55486">
    <property type="entry name" value="Metalloproteases ('zincins'), catalytic domain"/>
    <property type="match status" value="2"/>
</dbReference>
<dbReference type="InterPro" id="IPR001577">
    <property type="entry name" value="Peptidase_M8"/>
</dbReference>
<keyword evidence="2" id="KW-0645">Protease</keyword>
<evidence type="ECO:0000256" key="6">
    <source>
        <dbReference type="ARBA" id="ARBA00023049"/>
    </source>
</evidence>
<comment type="caution">
    <text evidence="9">Lacks conserved residue(s) required for the propagation of feature annotation.</text>
</comment>
<dbReference type="GO" id="GO:0046872">
    <property type="term" value="F:metal ion binding"/>
    <property type="evidence" value="ECO:0007669"/>
    <property type="project" value="UniProtKB-KW"/>
</dbReference>
<evidence type="ECO:0000256" key="4">
    <source>
        <dbReference type="ARBA" id="ARBA00022801"/>
    </source>
</evidence>
<feature type="binding site" evidence="8">
    <location>
        <position position="297"/>
    </location>
    <ligand>
        <name>Zn(2+)</name>
        <dbReference type="ChEBI" id="CHEBI:29105"/>
        <note>catalytic</note>
    </ligand>
</feature>
<accession>A0A3S3M9E1</accession>
<evidence type="ECO:0000256" key="7">
    <source>
        <dbReference type="PIRSR" id="PIRSR601577-1"/>
    </source>
</evidence>
<dbReference type="GO" id="GO:0006508">
    <property type="term" value="P:proteolysis"/>
    <property type="evidence" value="ECO:0007669"/>
    <property type="project" value="UniProtKB-KW"/>
</dbReference>
<evidence type="ECO:0000256" key="2">
    <source>
        <dbReference type="ARBA" id="ARBA00022670"/>
    </source>
</evidence>
<evidence type="ECO:0000313" key="11">
    <source>
        <dbReference type="EMBL" id="RWR72327.1"/>
    </source>
</evidence>
<comment type="caution">
    <text evidence="11">The sequence shown here is derived from an EMBL/GenBank/DDBJ whole genome shotgun (WGS) entry which is preliminary data.</text>
</comment>
<keyword evidence="9" id="KW-0245">EGF-like domain</keyword>
<keyword evidence="6 8" id="KW-0482">Metalloprotease</keyword>
<name>A0A3S3M9E1_9MAGN</name>
<dbReference type="Pfam" id="PF01457">
    <property type="entry name" value="Peptidase_M8"/>
    <property type="match status" value="1"/>
</dbReference>
<dbReference type="FunFam" id="3.10.170.20:FF:000001">
    <property type="entry name" value="Peptidase M8, leishmanolysin"/>
    <property type="match status" value="1"/>
</dbReference>
<dbReference type="PROSITE" id="PS01186">
    <property type="entry name" value="EGF_2"/>
    <property type="match status" value="1"/>
</dbReference>
<dbReference type="PROSITE" id="PS00022">
    <property type="entry name" value="EGF_1"/>
    <property type="match status" value="1"/>
</dbReference>
<dbReference type="InterPro" id="IPR000742">
    <property type="entry name" value="EGF"/>
</dbReference>
<evidence type="ECO:0000259" key="10">
    <source>
        <dbReference type="PROSITE" id="PS50026"/>
    </source>
</evidence>
<dbReference type="GO" id="GO:0007155">
    <property type="term" value="P:cell adhesion"/>
    <property type="evidence" value="ECO:0007669"/>
    <property type="project" value="InterPro"/>
</dbReference>
<dbReference type="GO" id="GO:0005737">
    <property type="term" value="C:cytoplasm"/>
    <property type="evidence" value="ECO:0007669"/>
    <property type="project" value="TreeGrafter"/>
</dbReference>
<comment type="similarity">
    <text evidence="1">Belongs to the peptidase M8 family.</text>
</comment>
<dbReference type="GO" id="GO:0016020">
    <property type="term" value="C:membrane"/>
    <property type="evidence" value="ECO:0007669"/>
    <property type="project" value="InterPro"/>
</dbReference>
<dbReference type="Proteomes" id="UP000283530">
    <property type="component" value="Unassembled WGS sequence"/>
</dbReference>
<keyword evidence="5 8" id="KW-0862">Zinc</keyword>
<dbReference type="Gene3D" id="2.10.25.10">
    <property type="entry name" value="Laminin"/>
    <property type="match status" value="2"/>
</dbReference>
<dbReference type="GO" id="GO:0004222">
    <property type="term" value="F:metalloendopeptidase activity"/>
    <property type="evidence" value="ECO:0007669"/>
    <property type="project" value="InterPro"/>
</dbReference>
<keyword evidence="4" id="KW-0378">Hydrolase</keyword>